<dbReference type="HOGENOM" id="CLU_2014110_0_0_7"/>
<dbReference type="InParanoid" id="Q2LSH3"/>
<organism evidence="1 2">
    <name type="scientific">Syntrophus aciditrophicus (strain SB)</name>
    <dbReference type="NCBI Taxonomy" id="56780"/>
    <lineage>
        <taxon>Bacteria</taxon>
        <taxon>Pseudomonadati</taxon>
        <taxon>Thermodesulfobacteriota</taxon>
        <taxon>Syntrophia</taxon>
        <taxon>Syntrophales</taxon>
        <taxon>Syntrophaceae</taxon>
        <taxon>Syntrophus</taxon>
    </lineage>
</organism>
<keyword evidence="2" id="KW-1185">Reference proteome</keyword>
<protein>
    <submittedName>
        <fullName evidence="1">Hypothetical cytosolic protein</fullName>
    </submittedName>
</protein>
<evidence type="ECO:0000313" key="1">
    <source>
        <dbReference type="EMBL" id="ABC77029.1"/>
    </source>
</evidence>
<dbReference type="AlphaFoldDB" id="Q2LSH3"/>
<reference evidence="1 2" key="1">
    <citation type="journal article" date="2007" name="Proc. Natl. Acad. Sci. U.S.A.">
        <title>The genome of Syntrophus aciditrophicus: life at the thermodynamic limit of microbial growth.</title>
        <authorList>
            <person name="McInerney M.J."/>
            <person name="Rohlin L."/>
            <person name="Mouttaki H."/>
            <person name="Kim U."/>
            <person name="Krupp R.S."/>
            <person name="Rios-Hernandez L."/>
            <person name="Sieber J."/>
            <person name="Struchtemeyer C.G."/>
            <person name="Bhattacharyya A."/>
            <person name="Campbell J.W."/>
            <person name="Gunsalus R.P."/>
        </authorList>
    </citation>
    <scope>NUCLEOTIDE SEQUENCE [LARGE SCALE GENOMIC DNA]</scope>
    <source>
        <strain evidence="1 2">SB</strain>
    </source>
</reference>
<accession>Q2LSH3</accession>
<dbReference type="Proteomes" id="UP000001933">
    <property type="component" value="Chromosome"/>
</dbReference>
<gene>
    <name evidence="1" type="ORF">SYN_03186</name>
</gene>
<evidence type="ECO:0000313" key="2">
    <source>
        <dbReference type="Proteomes" id="UP000001933"/>
    </source>
</evidence>
<proteinExistence type="predicted"/>
<dbReference type="KEGG" id="sat:SYN_03186"/>
<dbReference type="RefSeq" id="WP_011417058.1">
    <property type="nucleotide sequence ID" value="NC_007759.1"/>
</dbReference>
<name>Q2LSH3_SYNAS</name>
<sequence>MKLAELAKHLDEVQDWTWDTESYIKFAMNPLEKAIKEMLSDDPRKDALLALLNFGNEKIHEMTDRIQTDVGTLKIRTSGGDSGCVLGEKVIGAYIEPTDNPIPVNAQETPQKRLFIERRRFKREG</sequence>
<dbReference type="EMBL" id="CP000252">
    <property type="protein sequence ID" value="ABC77029.1"/>
    <property type="molecule type" value="Genomic_DNA"/>
</dbReference>